<dbReference type="RefSeq" id="XP_003868294.1">
    <property type="nucleotide sequence ID" value="XM_003868246.1"/>
</dbReference>
<sequence>MMNWYKEPVIIIVNPFEFLSMHLKKDTLIMIGDTLLTTLKYKQLCQARSFSYVDFTHQRQTTANLSSVNIELYYLESLDAKIEKLINICEQSYKLGIFADIYKKAKELYMNTIFCRCTLTTLNVAKCKGNNIKPSLKKAKEQNAIKLSTKFNILK</sequence>
<dbReference type="KEGG" id="cot:CORT_0C00110"/>
<accession>H8X3B7</accession>
<proteinExistence type="predicted"/>
<dbReference type="OrthoDB" id="10441519at2759"/>
<dbReference type="AlphaFoldDB" id="H8X3B7"/>
<evidence type="ECO:0000313" key="1">
    <source>
        <dbReference type="EMBL" id="CCG25390.1"/>
    </source>
</evidence>
<evidence type="ECO:0000313" key="2">
    <source>
        <dbReference type="Proteomes" id="UP000005018"/>
    </source>
</evidence>
<gene>
    <name evidence="1" type="ORF">CORT_0C00110</name>
</gene>
<organism evidence="1 2">
    <name type="scientific">Candida orthopsilosis (strain 90-125)</name>
    <name type="common">Yeast</name>
    <dbReference type="NCBI Taxonomy" id="1136231"/>
    <lineage>
        <taxon>Eukaryota</taxon>
        <taxon>Fungi</taxon>
        <taxon>Dikarya</taxon>
        <taxon>Ascomycota</taxon>
        <taxon>Saccharomycotina</taxon>
        <taxon>Pichiomycetes</taxon>
        <taxon>Debaryomycetaceae</taxon>
        <taxon>Candida/Lodderomyces clade</taxon>
        <taxon>Candida</taxon>
    </lineage>
</organism>
<protein>
    <submittedName>
        <fullName evidence="1">Uncharacterized protein</fullName>
    </submittedName>
</protein>
<keyword evidence="2" id="KW-1185">Reference proteome</keyword>
<dbReference type="EMBL" id="HE681721">
    <property type="protein sequence ID" value="CCG25390.1"/>
    <property type="molecule type" value="Genomic_DNA"/>
</dbReference>
<dbReference type="HOGENOM" id="CLU_1695247_0_0_1"/>
<name>H8X3B7_CANO9</name>
<reference evidence="1 2" key="1">
    <citation type="journal article" date="2012" name="PLoS ONE">
        <title>Sequence and analysis of the genome of the pathogenic yeast Candida orthopsilosis.</title>
        <authorList>
            <person name="Riccombeni A."/>
            <person name="Vidanes G."/>
            <person name="Proux-Wera E."/>
            <person name="Wolfe K.H."/>
            <person name="Butler G."/>
        </authorList>
    </citation>
    <scope>NUCLEOTIDE SEQUENCE [LARGE SCALE GENOMIC DNA]</scope>
    <source>
        <strain evidence="1 2">Co 90-125</strain>
    </source>
</reference>
<dbReference type="GeneID" id="14539561"/>
<dbReference type="Proteomes" id="UP000005018">
    <property type="component" value="Chromosome 3"/>
</dbReference>